<dbReference type="EMBL" id="JASUXU010000012">
    <property type="protein sequence ID" value="KAK0323664.1"/>
    <property type="molecule type" value="Genomic_DNA"/>
</dbReference>
<feature type="domain" description="CoA-binding" evidence="2">
    <location>
        <begin position="45"/>
        <end position="139"/>
    </location>
</feature>
<dbReference type="Gene3D" id="3.30.470.20">
    <property type="entry name" value="ATP-grasp fold, B domain"/>
    <property type="match status" value="1"/>
</dbReference>
<dbReference type="SUPFAM" id="SSF52210">
    <property type="entry name" value="Succinyl-CoA synthetase domains"/>
    <property type="match status" value="2"/>
</dbReference>
<dbReference type="InterPro" id="IPR005811">
    <property type="entry name" value="SUCC_ACL_C"/>
</dbReference>
<evidence type="ECO:0000313" key="4">
    <source>
        <dbReference type="Proteomes" id="UP001168146"/>
    </source>
</evidence>
<dbReference type="GO" id="GO:0005739">
    <property type="term" value="C:mitochondrion"/>
    <property type="evidence" value="ECO:0007669"/>
    <property type="project" value="TreeGrafter"/>
</dbReference>
<proteinExistence type="predicted"/>
<feature type="compositionally biased region" description="Basic residues" evidence="1">
    <location>
        <begin position="357"/>
        <end position="366"/>
    </location>
</feature>
<dbReference type="PANTHER" id="PTHR11117">
    <property type="entry name" value="SUCCINYL-COA LIGASE SUBUNIT ALPHA"/>
    <property type="match status" value="1"/>
</dbReference>
<evidence type="ECO:0000256" key="1">
    <source>
        <dbReference type="SAM" id="MobiDB-lite"/>
    </source>
</evidence>
<dbReference type="InterPro" id="IPR016102">
    <property type="entry name" value="Succinyl-CoA_synth-like"/>
</dbReference>
<dbReference type="SUPFAM" id="SSF51735">
    <property type="entry name" value="NAD(P)-binding Rossmann-fold domains"/>
    <property type="match status" value="1"/>
</dbReference>
<evidence type="ECO:0000313" key="3">
    <source>
        <dbReference type="EMBL" id="KAK0323664.1"/>
    </source>
</evidence>
<reference evidence="3" key="1">
    <citation type="submission" date="2021-12" db="EMBL/GenBank/DDBJ databases">
        <title>Black yeast isolated from Biological Soil Crust.</title>
        <authorList>
            <person name="Kurbessoian T."/>
        </authorList>
    </citation>
    <scope>NUCLEOTIDE SEQUENCE</scope>
    <source>
        <strain evidence="3">CCFEE 5208</strain>
    </source>
</reference>
<evidence type="ECO:0000259" key="2">
    <source>
        <dbReference type="SMART" id="SM00881"/>
    </source>
</evidence>
<dbReference type="GO" id="GO:0004775">
    <property type="term" value="F:succinate-CoA ligase (ADP-forming) activity"/>
    <property type="evidence" value="ECO:0007669"/>
    <property type="project" value="TreeGrafter"/>
</dbReference>
<sequence>MALFRRSPASLALRPRSIAPNTSRRAFSASRTRCGYDDTVQNLRIGKHTRVIYQGFTGRVATGNAKDSLAYGTNIVGGVTPGKEGEHLGLPLLPNLRKAKEQLKPDATAVFVAAPQCGKAIEEAIEAEIGLIVSVAEHIPLHDMMRVFSILRTQSKSRLVGANAPGIISPIGSCRIGFQPLPTFAPGHIGIVAKSGTLSYETVASITRSGLGQSLCIGMGGDIIAGTNMVDALRVFESDPETAGIVLVGEVGGRAEEEAAEWIVDYRKRVGEKAKPIAALVGGIVAPEGRIMGHAGAWRGAGERTAKEKYAVLEAAGATMVQHPEDFGGVMKTLLSQSGRDVSKIVGNAQKQQLSKRGYHTMRRRPAAAPYRQESRITSNAFKEQRRALLLGPDQAPAPLEPYVSQAGVSLSDTEAPADAFHLGVTVDRTARSPCLAVSPSTNPSQLSQRLRHFPYDWREGPTDATIKSAIAHMQLDAAPPAARAQTTALLRALAKMYTDKEAVTLSAAVSIDTASGDLVLHQPTLHLQFDDAAFRSCNRQEDIHSLRRKNLEDPAELEAEAHGIVFLTLPSPPASSTAAAAQQPNIGTLVNGAGLAMNTLDALALQHSGTATNFLDTGGKATAATVKKSFELILQDPRVRVIFVNIFGGLTDGGMIAEGILLAFREVDMRGLPVVVRIRGTNEGVGQRIIAESGLGLEAFDGFAEAAGRVVELANR</sequence>
<dbReference type="Pfam" id="PF00549">
    <property type="entry name" value="Ligase_CoA"/>
    <property type="match status" value="2"/>
</dbReference>
<dbReference type="GO" id="GO:0004776">
    <property type="term" value="F:succinate-CoA ligase (GDP-forming) activity"/>
    <property type="evidence" value="ECO:0007669"/>
    <property type="project" value="TreeGrafter"/>
</dbReference>
<dbReference type="InterPro" id="IPR036291">
    <property type="entry name" value="NAD(P)-bd_dom_sf"/>
</dbReference>
<accession>A0AAN6FSI9</accession>
<organism evidence="3 4">
    <name type="scientific">Friedmanniomyces endolithicus</name>
    <dbReference type="NCBI Taxonomy" id="329885"/>
    <lineage>
        <taxon>Eukaryota</taxon>
        <taxon>Fungi</taxon>
        <taxon>Dikarya</taxon>
        <taxon>Ascomycota</taxon>
        <taxon>Pezizomycotina</taxon>
        <taxon>Dothideomycetes</taxon>
        <taxon>Dothideomycetidae</taxon>
        <taxon>Mycosphaerellales</taxon>
        <taxon>Teratosphaeriaceae</taxon>
        <taxon>Friedmanniomyces</taxon>
    </lineage>
</organism>
<dbReference type="FunFam" id="3.40.50.720:FF:000340">
    <property type="entry name" value="Succinyl-CoA synthetase subunit alpha"/>
    <property type="match status" value="1"/>
</dbReference>
<dbReference type="GO" id="GO:0009361">
    <property type="term" value="C:succinate-CoA ligase complex (ADP-forming)"/>
    <property type="evidence" value="ECO:0007669"/>
    <property type="project" value="TreeGrafter"/>
</dbReference>
<feature type="region of interest" description="Disordered" evidence="1">
    <location>
        <begin position="355"/>
        <end position="374"/>
    </location>
</feature>
<dbReference type="SMART" id="SM00881">
    <property type="entry name" value="CoA_binding"/>
    <property type="match status" value="1"/>
</dbReference>
<comment type="caution">
    <text evidence="3">The sequence shown here is derived from an EMBL/GenBank/DDBJ whole genome shotgun (WGS) entry which is preliminary data.</text>
</comment>
<dbReference type="Pfam" id="PF02629">
    <property type="entry name" value="CoA_binding"/>
    <property type="match status" value="1"/>
</dbReference>
<gene>
    <name evidence="3" type="ORF">LTR82_005411</name>
</gene>
<protein>
    <recommendedName>
        <fullName evidence="2">CoA-binding domain-containing protein</fullName>
    </recommendedName>
</protein>
<dbReference type="PRINTS" id="PR01798">
    <property type="entry name" value="SCOASYNTHASE"/>
</dbReference>
<dbReference type="AlphaFoldDB" id="A0AAN6FSI9"/>
<dbReference type="GO" id="GO:0006099">
    <property type="term" value="P:tricarboxylic acid cycle"/>
    <property type="evidence" value="ECO:0007669"/>
    <property type="project" value="TreeGrafter"/>
</dbReference>
<dbReference type="Gene3D" id="3.40.50.720">
    <property type="entry name" value="NAD(P)-binding Rossmann-like Domain"/>
    <property type="match status" value="1"/>
</dbReference>
<dbReference type="Proteomes" id="UP001168146">
    <property type="component" value="Unassembled WGS sequence"/>
</dbReference>
<dbReference type="PANTHER" id="PTHR11117:SF6">
    <property type="entry name" value="SYNTHETASE SUBUNIT ALPHA, PUTATIVE (AFU_ORTHOLOGUE AFUA_1G10830)-RELATED"/>
    <property type="match status" value="1"/>
</dbReference>
<name>A0AAN6FSI9_9PEZI</name>
<dbReference type="Gene3D" id="3.40.50.261">
    <property type="entry name" value="Succinyl-CoA synthetase domains"/>
    <property type="match status" value="2"/>
</dbReference>
<dbReference type="InterPro" id="IPR003781">
    <property type="entry name" value="CoA-bd"/>
</dbReference>
<dbReference type="FunFam" id="3.40.50.261:FF:000017">
    <property type="entry name" value="Succinyl-CoA synthetase subunit alpha"/>
    <property type="match status" value="1"/>
</dbReference>